<organism evidence="2 3">
    <name type="scientific">Eutrema salsugineum</name>
    <name type="common">Saltwater cress</name>
    <name type="synonym">Sisymbrium salsugineum</name>
    <dbReference type="NCBI Taxonomy" id="72664"/>
    <lineage>
        <taxon>Eukaryota</taxon>
        <taxon>Viridiplantae</taxon>
        <taxon>Streptophyta</taxon>
        <taxon>Embryophyta</taxon>
        <taxon>Tracheophyta</taxon>
        <taxon>Spermatophyta</taxon>
        <taxon>Magnoliopsida</taxon>
        <taxon>eudicotyledons</taxon>
        <taxon>Gunneridae</taxon>
        <taxon>Pentapetalae</taxon>
        <taxon>rosids</taxon>
        <taxon>malvids</taxon>
        <taxon>Brassicales</taxon>
        <taxon>Brassicaceae</taxon>
        <taxon>Eutremeae</taxon>
        <taxon>Eutrema</taxon>
    </lineage>
</organism>
<evidence type="ECO:0000313" key="3">
    <source>
        <dbReference type="Proteomes" id="UP000030689"/>
    </source>
</evidence>
<dbReference type="Proteomes" id="UP000030689">
    <property type="component" value="Unassembled WGS sequence"/>
</dbReference>
<dbReference type="Gramene" id="ESQ38301">
    <property type="protein sequence ID" value="ESQ38301"/>
    <property type="gene ID" value="EUTSA_v10029090mg"/>
</dbReference>
<gene>
    <name evidence="2" type="ORF">EUTSA_v10029090mg</name>
</gene>
<evidence type="ECO:0000256" key="1">
    <source>
        <dbReference type="SAM" id="MobiDB-lite"/>
    </source>
</evidence>
<feature type="region of interest" description="Disordered" evidence="1">
    <location>
        <begin position="76"/>
        <end position="95"/>
    </location>
</feature>
<dbReference type="EMBL" id="KI517537">
    <property type="protein sequence ID" value="ESQ38301.1"/>
    <property type="molecule type" value="Genomic_DNA"/>
</dbReference>
<sequence>MLEEDRVILYEDERRKQTVSLILDLILDEMKETVSLLLEDQRGETEIESLLLVFLREKTEAGTLLLQEKEEIQQLTSQSPINASAPSLTRINKSK</sequence>
<protein>
    <submittedName>
        <fullName evidence="2">Uncharacterized protein</fullName>
    </submittedName>
</protein>
<evidence type="ECO:0000313" key="2">
    <source>
        <dbReference type="EMBL" id="ESQ38301.1"/>
    </source>
</evidence>
<keyword evidence="3" id="KW-1185">Reference proteome</keyword>
<dbReference type="AlphaFoldDB" id="V4N013"/>
<accession>V4N013</accession>
<proteinExistence type="predicted"/>
<name>V4N013_EUTSA</name>
<dbReference type="KEGG" id="eus:EUTSA_v10029090mg"/>
<reference evidence="2 3" key="1">
    <citation type="journal article" date="2013" name="Front. Plant Sci.">
        <title>The Reference Genome of the Halophytic Plant Eutrema salsugineum.</title>
        <authorList>
            <person name="Yang R."/>
            <person name="Jarvis D.E."/>
            <person name="Chen H."/>
            <person name="Beilstein M.A."/>
            <person name="Grimwood J."/>
            <person name="Jenkins J."/>
            <person name="Shu S."/>
            <person name="Prochnik S."/>
            <person name="Xin M."/>
            <person name="Ma C."/>
            <person name="Schmutz J."/>
            <person name="Wing R.A."/>
            <person name="Mitchell-Olds T."/>
            <person name="Schumaker K.S."/>
            <person name="Wang X."/>
        </authorList>
    </citation>
    <scope>NUCLEOTIDE SEQUENCE [LARGE SCALE GENOMIC DNA]</scope>
</reference>